<protein>
    <submittedName>
        <fullName evidence="1">Uncharacterized protein</fullName>
    </submittedName>
</protein>
<sequence>MLSYNNAATTKQSAHSFYNQDPQLLSSVMNLYNKSIISSARFNYSICESPDMIYSNYKYDYNYYQLSNLEAQSDTKPITLHILHEYYKSYNTPDCINNFKSQLNYEYNNKEQAFDTVPNIKYNKNNPLPYDPYNNDEFYKEYNLSICSTINENNIYSNTQHNLTLNTHNTQMFLQKNNSECSLPSPNTYCKKATFTKDKEEGFLTNIIHMLYSIYVSLDEDEDEDKYNTKVSNAFNKKAPLTFTNSTHNRQSFFAKIGNTLYNIYASLKQKCTIINQVFTTADNSNEDIFPSSNKHQRTLCTYADNPRYYMNYQDYSENEDIFPSSNKHQKTLCTYADNPRYYMNYQDYSENEDIFSSSNKHQKTLCTYADNPRYYMNYQDYSENEDIFPSSNKHQKTLCTYADNPRYYMNYQDYSENEDIFPSSNKHQKTLCNRYNEQYFQQNTTYNTDNPNYYMSCCSVEQQKIVNCDKYFK</sequence>
<proteinExistence type="predicted"/>
<dbReference type="Proteomes" id="UP001059822">
    <property type="component" value="Chromosome"/>
</dbReference>
<dbReference type="AlphaFoldDB" id="A0A9Q9BT75"/>
<evidence type="ECO:0000313" key="2">
    <source>
        <dbReference type="Proteomes" id="UP001059822"/>
    </source>
</evidence>
<dbReference type="RefSeq" id="WP_254815653.1">
    <property type="nucleotide sequence ID" value="NZ_CP089286.1"/>
</dbReference>
<gene>
    <name evidence="1" type="ORF">LUA82_01145</name>
</gene>
<name>A0A9Q9BT75_9RICK</name>
<evidence type="ECO:0000313" key="1">
    <source>
        <dbReference type="EMBL" id="UTO55677.1"/>
    </source>
</evidence>
<accession>A0A9Q9BT75</accession>
<dbReference type="EMBL" id="CP089286">
    <property type="protein sequence ID" value="UTO55677.1"/>
    <property type="molecule type" value="Genomic_DNA"/>
</dbReference>
<reference evidence="1" key="1">
    <citation type="journal article" date="2022" name="Microorganisms">
        <title>Assembly and Comparison of Ca. Neoehrlichia mikurensis Genomes.</title>
        <authorList>
            <person name="Azagi T."/>
            <person name="Dirks R.P."/>
            <person name="Yebra-Pimentel E.S."/>
            <person name="Schaap P.J."/>
            <person name="Koehorst J.J."/>
            <person name="Esser H.J."/>
            <person name="Sprong H."/>
        </authorList>
    </citation>
    <scope>NUCLEOTIDE SEQUENCE</scope>
    <source>
        <strain evidence="1">18-2837</strain>
    </source>
</reference>
<organism evidence="1 2">
    <name type="scientific">Neoehrlichia mikurensis</name>
    <dbReference type="NCBI Taxonomy" id="89586"/>
    <lineage>
        <taxon>Bacteria</taxon>
        <taxon>Pseudomonadati</taxon>
        <taxon>Pseudomonadota</taxon>
        <taxon>Alphaproteobacteria</taxon>
        <taxon>Rickettsiales</taxon>
        <taxon>Anaplasmataceae</taxon>
        <taxon>Candidatus Neoehrlichia</taxon>
    </lineage>
</organism>